<comment type="caution">
    <text evidence="7">The sequence shown here is derived from an EMBL/GenBank/DDBJ whole genome shotgun (WGS) entry which is preliminary data.</text>
</comment>
<dbReference type="Proteomes" id="UP001552299">
    <property type="component" value="Unassembled WGS sequence"/>
</dbReference>
<feature type="region of interest" description="Disordered" evidence="5">
    <location>
        <begin position="73"/>
        <end position="96"/>
    </location>
</feature>
<evidence type="ECO:0000313" key="8">
    <source>
        <dbReference type="Proteomes" id="UP001552299"/>
    </source>
</evidence>
<name>A0ABD0UGJ3_DENTH</name>
<comment type="subcellular location">
    <subcellularLocation>
        <location evidence="1">Nucleus</location>
    </subcellularLocation>
</comment>
<gene>
    <name evidence="7" type="ORF">M5K25_019769</name>
</gene>
<dbReference type="PANTHER" id="PTHR22952:SF385">
    <property type="entry name" value="ABSCISIC ACID-INSENSITIVE 5-LIKE PROTEIN 2"/>
    <property type="match status" value="1"/>
</dbReference>
<dbReference type="EMBL" id="JANQDX010000015">
    <property type="protein sequence ID" value="KAL0911615.1"/>
    <property type="molecule type" value="Genomic_DNA"/>
</dbReference>
<keyword evidence="8" id="KW-1185">Reference proteome</keyword>
<keyword evidence="4" id="KW-0539">Nucleus</keyword>
<dbReference type="GO" id="GO:0009738">
    <property type="term" value="P:abscisic acid-activated signaling pathway"/>
    <property type="evidence" value="ECO:0007669"/>
    <property type="project" value="UniProtKB-KW"/>
</dbReference>
<organism evidence="7 8">
    <name type="scientific">Dendrobium thyrsiflorum</name>
    <name type="common">Pinecone-like raceme dendrobium</name>
    <name type="synonym">Orchid</name>
    <dbReference type="NCBI Taxonomy" id="117978"/>
    <lineage>
        <taxon>Eukaryota</taxon>
        <taxon>Viridiplantae</taxon>
        <taxon>Streptophyta</taxon>
        <taxon>Embryophyta</taxon>
        <taxon>Tracheophyta</taxon>
        <taxon>Spermatophyta</taxon>
        <taxon>Magnoliopsida</taxon>
        <taxon>Liliopsida</taxon>
        <taxon>Asparagales</taxon>
        <taxon>Orchidaceae</taxon>
        <taxon>Epidendroideae</taxon>
        <taxon>Malaxideae</taxon>
        <taxon>Dendrobiinae</taxon>
        <taxon>Dendrobium</taxon>
    </lineage>
</organism>
<feature type="compositionally biased region" description="Basic and acidic residues" evidence="5">
    <location>
        <begin position="73"/>
        <end position="91"/>
    </location>
</feature>
<dbReference type="GO" id="GO:0006355">
    <property type="term" value="P:regulation of DNA-templated transcription"/>
    <property type="evidence" value="ECO:0007669"/>
    <property type="project" value="UniProtKB-ARBA"/>
</dbReference>
<dbReference type="PROSITE" id="PS00036">
    <property type="entry name" value="BZIP_BASIC"/>
    <property type="match status" value="1"/>
</dbReference>
<evidence type="ECO:0000259" key="6">
    <source>
        <dbReference type="PROSITE" id="PS00036"/>
    </source>
</evidence>
<dbReference type="CDD" id="cd14707">
    <property type="entry name" value="bZIP_plant_BZIP46"/>
    <property type="match status" value="1"/>
</dbReference>
<dbReference type="InterPro" id="IPR004827">
    <property type="entry name" value="bZIP"/>
</dbReference>
<dbReference type="InterPro" id="IPR043452">
    <property type="entry name" value="BZIP46-like"/>
</dbReference>
<accession>A0ABD0UGJ3</accession>
<reference evidence="7 8" key="1">
    <citation type="journal article" date="2024" name="Plant Biotechnol. J.">
        <title>Dendrobium thyrsiflorum genome and its molecular insights into genes involved in important horticultural traits.</title>
        <authorList>
            <person name="Chen B."/>
            <person name="Wang J.Y."/>
            <person name="Zheng P.J."/>
            <person name="Li K.L."/>
            <person name="Liang Y.M."/>
            <person name="Chen X.F."/>
            <person name="Zhang C."/>
            <person name="Zhao X."/>
            <person name="He X."/>
            <person name="Zhang G.Q."/>
            <person name="Liu Z.J."/>
            <person name="Xu Q."/>
        </authorList>
    </citation>
    <scope>NUCLEOTIDE SEQUENCE [LARGE SCALE GENOMIC DNA]</scope>
    <source>
        <strain evidence="7">GZMU011</strain>
    </source>
</reference>
<keyword evidence="2" id="KW-0938">Abscisic acid signaling pathway</keyword>
<evidence type="ECO:0000256" key="3">
    <source>
        <dbReference type="ARBA" id="ARBA00023125"/>
    </source>
</evidence>
<evidence type="ECO:0000313" key="7">
    <source>
        <dbReference type="EMBL" id="KAL0911615.1"/>
    </source>
</evidence>
<dbReference type="GO" id="GO:0005634">
    <property type="term" value="C:nucleus"/>
    <property type="evidence" value="ECO:0007669"/>
    <property type="project" value="UniProtKB-SubCell"/>
</dbReference>
<dbReference type="AlphaFoldDB" id="A0ABD0UGJ3"/>
<dbReference type="GO" id="GO:0003677">
    <property type="term" value="F:DNA binding"/>
    <property type="evidence" value="ECO:0007669"/>
    <property type="project" value="UniProtKB-KW"/>
</dbReference>
<protein>
    <recommendedName>
        <fullName evidence="6">BZIP domain-containing protein</fullName>
    </recommendedName>
</protein>
<evidence type="ECO:0000256" key="2">
    <source>
        <dbReference type="ARBA" id="ARBA00022682"/>
    </source>
</evidence>
<feature type="domain" description="BZIP" evidence="6">
    <location>
        <begin position="196"/>
        <end position="211"/>
    </location>
</feature>
<dbReference type="Gene3D" id="1.20.5.170">
    <property type="match status" value="1"/>
</dbReference>
<proteinExistence type="predicted"/>
<dbReference type="PANTHER" id="PTHR22952">
    <property type="entry name" value="CAMP-RESPONSE ELEMENT BINDING PROTEIN-RELATED"/>
    <property type="match status" value="1"/>
</dbReference>
<evidence type="ECO:0000256" key="5">
    <source>
        <dbReference type="SAM" id="MobiDB-lite"/>
    </source>
</evidence>
<evidence type="ECO:0000256" key="4">
    <source>
        <dbReference type="ARBA" id="ARBA00023242"/>
    </source>
</evidence>
<evidence type="ECO:0000256" key="1">
    <source>
        <dbReference type="ARBA" id="ARBA00004123"/>
    </source>
</evidence>
<keyword evidence="3" id="KW-0238">DNA-binding</keyword>
<sequence length="326" mass="36975">MEIQTMAFQENGSGGCAKQIHLDLTLNEVQNNLAEPLQSMNLERLLENVFPQEVNQSALEDLEISRFVSKNTVDEEWRESQKQKKGDREPQRQVSLGEMTLEDFLVNARVEVDGSDKISHSTRESHWLQQQTQQCMMGSYVPSRSVTLPTDIGANNAILDAVYPDGQVNISSPLSYGPKRVAGEEMTEKALERRKKRMIKNRESAARSRIRKQHCVLRNMSWNEQAYTSELENIILRLEEENDRLRKEKVDAPRFVLFAGVGYIATLCPSTRTKAAAPQINFSPFLTVALHTRHESVSIIAILLPGINLMSNIMSHVAFIKLILIQ</sequence>